<feature type="transmembrane region" description="Helical" evidence="1">
    <location>
        <begin position="138"/>
        <end position="160"/>
    </location>
</feature>
<proteinExistence type="predicted"/>
<evidence type="ECO:0000313" key="2">
    <source>
        <dbReference type="EMBL" id="RFS18858.1"/>
    </source>
</evidence>
<feature type="transmembrane region" description="Helical" evidence="1">
    <location>
        <begin position="166"/>
        <end position="187"/>
    </location>
</feature>
<keyword evidence="3" id="KW-1185">Reference proteome</keyword>
<feature type="transmembrane region" description="Helical" evidence="1">
    <location>
        <begin position="75"/>
        <end position="93"/>
    </location>
</feature>
<comment type="caution">
    <text evidence="2">The sequence shown here is derived from an EMBL/GenBank/DDBJ whole genome shotgun (WGS) entry which is preliminary data.</text>
</comment>
<gene>
    <name evidence="2" type="ORF">DVR12_26115</name>
</gene>
<evidence type="ECO:0000256" key="1">
    <source>
        <dbReference type="SAM" id="Phobius"/>
    </source>
</evidence>
<accession>A0A3E1Y2F1</accession>
<protein>
    <recommendedName>
        <fullName evidence="4">Tryptophan-rich sensory protein</fullName>
    </recommendedName>
</protein>
<organism evidence="2 3">
    <name type="scientific">Chitinophaga silvatica</name>
    <dbReference type="NCBI Taxonomy" id="2282649"/>
    <lineage>
        <taxon>Bacteria</taxon>
        <taxon>Pseudomonadati</taxon>
        <taxon>Bacteroidota</taxon>
        <taxon>Chitinophagia</taxon>
        <taxon>Chitinophagales</taxon>
        <taxon>Chitinophagaceae</taxon>
        <taxon>Chitinophaga</taxon>
    </lineage>
</organism>
<feature type="transmembrane region" description="Helical" evidence="1">
    <location>
        <begin position="99"/>
        <end position="117"/>
    </location>
</feature>
<dbReference type="AlphaFoldDB" id="A0A3E1Y2F1"/>
<dbReference type="Proteomes" id="UP000260644">
    <property type="component" value="Unassembled WGS sequence"/>
</dbReference>
<dbReference type="PANTHER" id="PTHR33802">
    <property type="entry name" value="SI:CH211-161H7.5-RELATED"/>
    <property type="match status" value="1"/>
</dbReference>
<keyword evidence="1" id="KW-1133">Transmembrane helix</keyword>
<feature type="transmembrane region" description="Helical" evidence="1">
    <location>
        <begin position="192"/>
        <end position="208"/>
    </location>
</feature>
<feature type="transmembrane region" description="Helical" evidence="1">
    <location>
        <begin position="34"/>
        <end position="54"/>
    </location>
</feature>
<dbReference type="EMBL" id="QPMM01000018">
    <property type="protein sequence ID" value="RFS18858.1"/>
    <property type="molecule type" value="Genomic_DNA"/>
</dbReference>
<feature type="transmembrane region" description="Helical" evidence="1">
    <location>
        <begin position="220"/>
        <end position="240"/>
    </location>
</feature>
<reference evidence="2 3" key="1">
    <citation type="submission" date="2018-07" db="EMBL/GenBank/DDBJ databases">
        <title>Chitinophaga K2CV101002-2 sp. nov., isolated from a monsoon evergreen broad-leaved forest soil.</title>
        <authorList>
            <person name="Lv Y."/>
        </authorList>
    </citation>
    <scope>NUCLEOTIDE SEQUENCE [LARGE SCALE GENOMIC DNA]</scope>
    <source>
        <strain evidence="2 3">GDMCC 1.1288</strain>
    </source>
</reference>
<evidence type="ECO:0008006" key="4">
    <source>
        <dbReference type="Google" id="ProtNLM"/>
    </source>
</evidence>
<evidence type="ECO:0000313" key="3">
    <source>
        <dbReference type="Proteomes" id="UP000260644"/>
    </source>
</evidence>
<name>A0A3E1Y2F1_9BACT</name>
<sequence>MLGANMLAVLLPINGKTTAEISDEYPTLFTPANFTFSIWGLIYLTLLGFIVYQLRLAFAGKQPEKLNKLMSGIKDWFLVSAVANACWLFAWHYQLIPVSMALMLILLVSLIIIHLNLQINIVKTSITEQVFIQLPFSLYLGWIVIAALANAAALLVFAGWEGEHHAQVITTTAFIGIGTLASILMILLRNNIIYALVSVWAFYGILIKRKAADVMDESSIIHACVIGIGLIAITISWQFYRKQKS</sequence>
<dbReference type="PANTHER" id="PTHR33802:SF1">
    <property type="entry name" value="XK-RELATED PROTEIN"/>
    <property type="match status" value="1"/>
</dbReference>
<keyword evidence="1" id="KW-0812">Transmembrane</keyword>
<keyword evidence="1" id="KW-0472">Membrane</keyword>